<dbReference type="AlphaFoldDB" id="A0A833CNN2"/>
<dbReference type="EMBL" id="WBWA01000003">
    <property type="protein sequence ID" value="KAB2666523.1"/>
    <property type="molecule type" value="Genomic_DNA"/>
</dbReference>
<dbReference type="Pfam" id="PF10109">
    <property type="entry name" value="Phage_TAC_7"/>
    <property type="match status" value="1"/>
</dbReference>
<accession>A0A833CNN2</accession>
<evidence type="ECO:0000313" key="2">
    <source>
        <dbReference type="Proteomes" id="UP000430843"/>
    </source>
</evidence>
<organism evidence="1 2">
    <name type="scientific">Brucella tritici</name>
    <dbReference type="NCBI Taxonomy" id="94626"/>
    <lineage>
        <taxon>Bacteria</taxon>
        <taxon>Pseudomonadati</taxon>
        <taxon>Pseudomonadota</taxon>
        <taxon>Alphaproteobacteria</taxon>
        <taxon>Hyphomicrobiales</taxon>
        <taxon>Brucellaceae</taxon>
        <taxon>Brucella/Ochrobactrum group</taxon>
        <taxon>Brucella</taxon>
    </lineage>
</organism>
<gene>
    <name evidence="1" type="ORF">F9K91_04885</name>
</gene>
<sequence>MEDIRKTVRHTLLEPITIEGRTITELHFRRLKGKDIRNIERLDNDVDKAAYAISQLSGNPPELFDEMDAADIEAVTLIIEGFMKRKAAKTG</sequence>
<proteinExistence type="predicted"/>
<dbReference type="Proteomes" id="UP000430843">
    <property type="component" value="Unassembled WGS sequence"/>
</dbReference>
<evidence type="ECO:0000313" key="1">
    <source>
        <dbReference type="EMBL" id="KAB2666523.1"/>
    </source>
</evidence>
<keyword evidence="2" id="KW-1185">Reference proteome</keyword>
<comment type="caution">
    <text evidence="1">The sequence shown here is derived from an EMBL/GenBank/DDBJ whole genome shotgun (WGS) entry which is preliminary data.</text>
</comment>
<protein>
    <submittedName>
        <fullName evidence="1">Phage tail assembly protein</fullName>
    </submittedName>
</protein>
<dbReference type="RefSeq" id="WP_151677305.1">
    <property type="nucleotide sequence ID" value="NZ_WBWA01000003.1"/>
</dbReference>
<reference evidence="1 2" key="1">
    <citation type="submission" date="2019-09" db="EMBL/GenBank/DDBJ databases">
        <title>Taxonomic organization of the family Brucellaceae based on a phylogenomic approach.</title>
        <authorList>
            <person name="Leclercq S."/>
            <person name="Cloeckaert A."/>
            <person name="Zygmunt M.S."/>
        </authorList>
    </citation>
    <scope>NUCLEOTIDE SEQUENCE [LARGE SCALE GENOMIC DNA]</scope>
    <source>
        <strain evidence="1 2">LMG 18957</strain>
    </source>
</reference>
<dbReference type="InterPro" id="IPR019289">
    <property type="entry name" value="Phage_tail_E/E"/>
</dbReference>
<name>A0A833CNN2_9HYPH</name>